<feature type="compositionally biased region" description="Basic residues" evidence="2">
    <location>
        <begin position="534"/>
        <end position="550"/>
    </location>
</feature>
<dbReference type="Proteomes" id="UP000030747">
    <property type="component" value="Unassembled WGS sequence"/>
</dbReference>
<keyword evidence="4" id="KW-1185">Reference proteome</keyword>
<feature type="region of interest" description="Disordered" evidence="2">
    <location>
        <begin position="1"/>
        <end position="20"/>
    </location>
</feature>
<dbReference type="OMA" id="TPHASMH"/>
<accession>U6KTR6</accession>
<feature type="coiled-coil region" evidence="1">
    <location>
        <begin position="273"/>
        <end position="300"/>
    </location>
</feature>
<feature type="compositionally biased region" description="Polar residues" evidence="2">
    <location>
        <begin position="437"/>
        <end position="451"/>
    </location>
</feature>
<dbReference type="VEuPathDB" id="ToxoDB:ETH_00024810"/>
<evidence type="ECO:0000313" key="4">
    <source>
        <dbReference type="Proteomes" id="UP000030747"/>
    </source>
</evidence>
<dbReference type="VEuPathDB" id="ToxoDB:ETH2_0910600"/>
<reference evidence="3" key="1">
    <citation type="submission" date="2013-10" db="EMBL/GenBank/DDBJ databases">
        <title>Genomic analysis of the causative agents of coccidiosis in chickens.</title>
        <authorList>
            <person name="Reid A.J."/>
            <person name="Blake D."/>
            <person name="Billington K."/>
            <person name="Browne H."/>
            <person name="Dunn M."/>
            <person name="Hung S."/>
            <person name="Kawahara F."/>
            <person name="Miranda-Saavedra D."/>
            <person name="Mourier T."/>
            <person name="Nagra H."/>
            <person name="Otto T.D."/>
            <person name="Rawlings N."/>
            <person name="Sanchez A."/>
            <person name="Sanders M."/>
            <person name="Subramaniam C."/>
            <person name="Tay Y."/>
            <person name="Dear P."/>
            <person name="Doerig C."/>
            <person name="Gruber A."/>
            <person name="Parkinson J."/>
            <person name="Shirley M."/>
            <person name="Wan K.L."/>
            <person name="Berriman M."/>
            <person name="Tomley F."/>
            <person name="Pain A."/>
        </authorList>
    </citation>
    <scope>NUCLEOTIDE SEQUENCE [LARGE SCALE GENOMIC DNA]</scope>
    <source>
        <strain evidence="3">Houghton</strain>
    </source>
</reference>
<feature type="compositionally biased region" description="Low complexity" evidence="2">
    <location>
        <begin position="500"/>
        <end position="521"/>
    </location>
</feature>
<keyword evidence="1" id="KW-0175">Coiled coil</keyword>
<feature type="region of interest" description="Disordered" evidence="2">
    <location>
        <begin position="31"/>
        <end position="77"/>
    </location>
</feature>
<organism evidence="3 4">
    <name type="scientific">Eimeria tenella</name>
    <name type="common">Coccidian parasite</name>
    <dbReference type="NCBI Taxonomy" id="5802"/>
    <lineage>
        <taxon>Eukaryota</taxon>
        <taxon>Sar</taxon>
        <taxon>Alveolata</taxon>
        <taxon>Apicomplexa</taxon>
        <taxon>Conoidasida</taxon>
        <taxon>Coccidia</taxon>
        <taxon>Eucoccidiorida</taxon>
        <taxon>Eimeriorina</taxon>
        <taxon>Eimeriidae</taxon>
        <taxon>Eimeria</taxon>
    </lineage>
</organism>
<sequence>MATTPAETVPVDDLRSSVDASSLHSSGLFSKLAEANAAQQPEQRFPNPSMPTDRLHRPPAHLRPPSETERPHSNGVDASGLSDSFVGLLSLPKGVRWPPAVPSQDASSSHFWQSDGSFSCDWAALKAGEAFCASVNATCAFCLSRALGGPSAMISALLSKLRAGAKMAVEEEISHLIQAVKTSAANAAAAYGPDCGDQQQNSAEVTQQLLKHPALQAVAFMSVHERRMAVFEIWLDRWQVLSRGYHCTCGSAEAADVNLTQMASEVTSVHDEEVDAKAAIEELRGRVVQQREESRKAHQEEESVVSEARSLSIELVKKQQQLLLATERVKALETVRRDPTFRIMESAQRQPPSASPDSLLSTGKECLSFIADKCSKLASLAQLMQQQPNQPQTEGQLRFSREAAQAVTVAGDADDAEEDTWLFRTLRGLHTPHASMHSPQSQRARVSSLASVTHAKDGANGRVVERPVCELSGCGAAGMGKLRQLPADDRIVCARLNRAAGSEASASPASRLASPASPDSPHSNKALPEPGSNKRARRPNKLALRSRRKQGLLPPMRHAELDIGTDVSWQPVEHRKETNVLQDAIWIDSFLRRRPEA</sequence>
<evidence type="ECO:0000256" key="1">
    <source>
        <dbReference type="SAM" id="Coils"/>
    </source>
</evidence>
<name>U6KTR6_EIMTE</name>
<dbReference type="EMBL" id="HG674657">
    <property type="protein sequence ID" value="CDJ39774.1"/>
    <property type="molecule type" value="Genomic_DNA"/>
</dbReference>
<feature type="region of interest" description="Disordered" evidence="2">
    <location>
        <begin position="500"/>
        <end position="557"/>
    </location>
</feature>
<dbReference type="GeneID" id="25254072"/>
<protein>
    <submittedName>
        <fullName evidence="3">Uncharacterized protein</fullName>
    </submittedName>
</protein>
<feature type="region of interest" description="Disordered" evidence="2">
    <location>
        <begin position="432"/>
        <end position="454"/>
    </location>
</feature>
<gene>
    <name evidence="3" type="ORF">ETH_00024810</name>
</gene>
<dbReference type="AlphaFoldDB" id="U6KTR6"/>
<dbReference type="RefSeq" id="XP_013230527.1">
    <property type="nucleotide sequence ID" value="XM_013375073.1"/>
</dbReference>
<proteinExistence type="predicted"/>
<dbReference type="OrthoDB" id="346203at2759"/>
<evidence type="ECO:0000256" key="2">
    <source>
        <dbReference type="SAM" id="MobiDB-lite"/>
    </source>
</evidence>
<evidence type="ECO:0000313" key="3">
    <source>
        <dbReference type="EMBL" id="CDJ39774.1"/>
    </source>
</evidence>
<reference evidence="3" key="2">
    <citation type="submission" date="2013-10" db="EMBL/GenBank/DDBJ databases">
        <authorList>
            <person name="Aslett M."/>
        </authorList>
    </citation>
    <scope>NUCLEOTIDE SEQUENCE [LARGE SCALE GENOMIC DNA]</scope>
    <source>
        <strain evidence="3">Houghton</strain>
    </source>
</reference>